<evidence type="ECO:0000313" key="2">
    <source>
        <dbReference type="Proteomes" id="UP001056120"/>
    </source>
</evidence>
<comment type="caution">
    <text evidence="1">The sequence shown here is derived from an EMBL/GenBank/DDBJ whole genome shotgun (WGS) entry which is preliminary data.</text>
</comment>
<dbReference type="Proteomes" id="UP001056120">
    <property type="component" value="Linkage Group LG04"/>
</dbReference>
<name>A0ACB9JIZ9_9ASTR</name>
<organism evidence="1 2">
    <name type="scientific">Smallanthus sonchifolius</name>
    <dbReference type="NCBI Taxonomy" id="185202"/>
    <lineage>
        <taxon>Eukaryota</taxon>
        <taxon>Viridiplantae</taxon>
        <taxon>Streptophyta</taxon>
        <taxon>Embryophyta</taxon>
        <taxon>Tracheophyta</taxon>
        <taxon>Spermatophyta</taxon>
        <taxon>Magnoliopsida</taxon>
        <taxon>eudicotyledons</taxon>
        <taxon>Gunneridae</taxon>
        <taxon>Pentapetalae</taxon>
        <taxon>asterids</taxon>
        <taxon>campanulids</taxon>
        <taxon>Asterales</taxon>
        <taxon>Asteraceae</taxon>
        <taxon>Asteroideae</taxon>
        <taxon>Heliantheae alliance</taxon>
        <taxon>Millerieae</taxon>
        <taxon>Smallanthus</taxon>
    </lineage>
</organism>
<reference evidence="2" key="1">
    <citation type="journal article" date="2022" name="Mol. Ecol. Resour.">
        <title>The genomes of chicory, endive, great burdock and yacon provide insights into Asteraceae palaeo-polyploidization history and plant inulin production.</title>
        <authorList>
            <person name="Fan W."/>
            <person name="Wang S."/>
            <person name="Wang H."/>
            <person name="Wang A."/>
            <person name="Jiang F."/>
            <person name="Liu H."/>
            <person name="Zhao H."/>
            <person name="Xu D."/>
            <person name="Zhang Y."/>
        </authorList>
    </citation>
    <scope>NUCLEOTIDE SEQUENCE [LARGE SCALE GENOMIC DNA]</scope>
    <source>
        <strain evidence="2">cv. Yunnan</strain>
    </source>
</reference>
<sequence length="211" mass="24369">MEEEFVWKEKKVVDEGGERTQVGFMQSARGSGRREEERRRQRQERFPTPSLIFVTKEEVEEDAIARESLKARVSSPPPTQPASGSGAEKHTQKEEIRLLKGKVKALLDRKEDRENDIDMMKIVICSQQEEIDVQKKKNWEDILESDSDVEFVGEKESDEEEKRDKEEGKKDKDKPEGNAIKEESLIFMRVVSRALTMISEALNDKEKSSEP</sequence>
<dbReference type="EMBL" id="CM042021">
    <property type="protein sequence ID" value="KAI3819913.1"/>
    <property type="molecule type" value="Genomic_DNA"/>
</dbReference>
<protein>
    <submittedName>
        <fullName evidence="1">Uncharacterized protein</fullName>
    </submittedName>
</protein>
<accession>A0ACB9JIZ9</accession>
<proteinExistence type="predicted"/>
<keyword evidence="2" id="KW-1185">Reference proteome</keyword>
<evidence type="ECO:0000313" key="1">
    <source>
        <dbReference type="EMBL" id="KAI3819913.1"/>
    </source>
</evidence>
<reference evidence="1 2" key="2">
    <citation type="journal article" date="2022" name="Mol. Ecol. Resour.">
        <title>The genomes of chicory, endive, great burdock and yacon provide insights into Asteraceae paleo-polyploidization history and plant inulin production.</title>
        <authorList>
            <person name="Fan W."/>
            <person name="Wang S."/>
            <person name="Wang H."/>
            <person name="Wang A."/>
            <person name="Jiang F."/>
            <person name="Liu H."/>
            <person name="Zhao H."/>
            <person name="Xu D."/>
            <person name="Zhang Y."/>
        </authorList>
    </citation>
    <scope>NUCLEOTIDE SEQUENCE [LARGE SCALE GENOMIC DNA]</scope>
    <source>
        <strain evidence="2">cv. Yunnan</strain>
        <tissue evidence="1">Leaves</tissue>
    </source>
</reference>
<gene>
    <name evidence="1" type="ORF">L1987_13766</name>
</gene>